<dbReference type="Proteomes" id="UP000813423">
    <property type="component" value="Unassembled WGS sequence"/>
</dbReference>
<comment type="caution">
    <text evidence="1">The sequence shown here is derived from an EMBL/GenBank/DDBJ whole genome shotgun (WGS) entry which is preliminary data.</text>
</comment>
<name>A0A9P8SNV7_ASPFM</name>
<proteinExistence type="predicted"/>
<reference evidence="1" key="1">
    <citation type="submission" date="2021-08" db="EMBL/GenBank/DDBJ databases">
        <title>Global Aspergillus fumigatus from environmental and clinical sources.</title>
        <authorList>
            <person name="Barber A."/>
            <person name="Sae-Ong T."/>
        </authorList>
    </citation>
    <scope>NUCLEOTIDE SEQUENCE</scope>
    <source>
        <strain evidence="1">NRZ-2016-071</strain>
    </source>
</reference>
<evidence type="ECO:0000313" key="2">
    <source>
        <dbReference type="Proteomes" id="UP000813423"/>
    </source>
</evidence>
<gene>
    <name evidence="1" type="ORF">KXV57_002094</name>
</gene>
<dbReference type="AlphaFoldDB" id="A0A9P8SNV7"/>
<sequence length="119" mass="12778">MQPHQSSPPIVESVALWRSDNDVGNGPATSSSEHEAFLLLAYAFSYPGQRMGNEATVQLKRPSAETWTIAKGGLVAPTGICVRAVHRDGRLTASDRLVASTGIGPHARLGLSWWNRLTA</sequence>
<evidence type="ECO:0000313" key="1">
    <source>
        <dbReference type="EMBL" id="KAH1894774.1"/>
    </source>
</evidence>
<protein>
    <submittedName>
        <fullName evidence="1">Uncharacterized protein</fullName>
    </submittedName>
</protein>
<dbReference type="EMBL" id="JAIBSC010000148">
    <property type="protein sequence ID" value="KAH1894774.1"/>
    <property type="molecule type" value="Genomic_DNA"/>
</dbReference>
<organism evidence="1 2">
    <name type="scientific">Aspergillus fumigatus</name>
    <name type="common">Neosartorya fumigata</name>
    <dbReference type="NCBI Taxonomy" id="746128"/>
    <lineage>
        <taxon>Eukaryota</taxon>
        <taxon>Fungi</taxon>
        <taxon>Dikarya</taxon>
        <taxon>Ascomycota</taxon>
        <taxon>Pezizomycotina</taxon>
        <taxon>Eurotiomycetes</taxon>
        <taxon>Eurotiomycetidae</taxon>
        <taxon>Eurotiales</taxon>
        <taxon>Aspergillaceae</taxon>
        <taxon>Aspergillus</taxon>
        <taxon>Aspergillus subgen. Fumigati</taxon>
    </lineage>
</organism>
<accession>A0A9P8SNV7</accession>